<evidence type="ECO:0000256" key="1">
    <source>
        <dbReference type="ARBA" id="ARBA00002936"/>
    </source>
</evidence>
<dbReference type="PRINTS" id="PR00237">
    <property type="entry name" value="GPCRRHODOPSN"/>
</dbReference>
<feature type="transmembrane region" description="Helical" evidence="10">
    <location>
        <begin position="239"/>
        <end position="259"/>
    </location>
</feature>
<dbReference type="GO" id="GO:0004930">
    <property type="term" value="F:G protein-coupled receptor activity"/>
    <property type="evidence" value="ECO:0007669"/>
    <property type="project" value="UniProtKB-KW"/>
</dbReference>
<evidence type="ECO:0000256" key="2">
    <source>
        <dbReference type="ARBA" id="ARBA00004141"/>
    </source>
</evidence>
<dbReference type="GO" id="GO:0004984">
    <property type="term" value="F:olfactory receptor activity"/>
    <property type="evidence" value="ECO:0007669"/>
    <property type="project" value="InterPro"/>
</dbReference>
<feature type="transmembrane region" description="Helical" evidence="10">
    <location>
        <begin position="23"/>
        <end position="47"/>
    </location>
</feature>
<comment type="subcellular location">
    <subcellularLocation>
        <location evidence="10">Cell membrane</location>
        <topology evidence="10">Multi-pass membrane protein</topology>
    </subcellularLocation>
    <subcellularLocation>
        <location evidence="2">Membrane</location>
        <topology evidence="2">Multi-pass membrane protein</topology>
    </subcellularLocation>
</comment>
<evidence type="ECO:0000256" key="5">
    <source>
        <dbReference type="ARBA" id="ARBA00023040"/>
    </source>
</evidence>
<evidence type="ECO:0000256" key="7">
    <source>
        <dbReference type="ARBA" id="ARBA00023170"/>
    </source>
</evidence>
<dbReference type="Proteomes" id="UP000189705">
    <property type="component" value="Unplaced"/>
</dbReference>
<dbReference type="InParanoid" id="A0A1U7SPE1"/>
<keyword evidence="10" id="KW-0552">Olfaction</keyword>
<evidence type="ECO:0000256" key="10">
    <source>
        <dbReference type="RuleBase" id="RU363047"/>
    </source>
</evidence>
<keyword evidence="10" id="KW-1003">Cell membrane</keyword>
<keyword evidence="3 9" id="KW-0812">Transmembrane</keyword>
<dbReference type="KEGG" id="asn:102371848"/>
<keyword evidence="4 10" id="KW-1133">Transmembrane helix</keyword>
<evidence type="ECO:0000256" key="9">
    <source>
        <dbReference type="RuleBase" id="RU000688"/>
    </source>
</evidence>
<feature type="transmembrane region" description="Helical" evidence="10">
    <location>
        <begin position="138"/>
        <end position="160"/>
    </location>
</feature>
<gene>
    <name evidence="13" type="primary">LOC102371848</name>
</gene>
<reference evidence="13" key="1">
    <citation type="submission" date="2025-08" db="UniProtKB">
        <authorList>
            <consortium name="RefSeq"/>
        </authorList>
    </citation>
    <scope>IDENTIFICATION</scope>
</reference>
<dbReference type="FunFam" id="1.20.1070.10:FF:000003">
    <property type="entry name" value="Olfactory receptor"/>
    <property type="match status" value="1"/>
</dbReference>
<dbReference type="InterPro" id="IPR017452">
    <property type="entry name" value="GPCR_Rhodpsn_7TM"/>
</dbReference>
<evidence type="ECO:0000313" key="12">
    <source>
        <dbReference type="Proteomes" id="UP000189705"/>
    </source>
</evidence>
<keyword evidence="12" id="KW-1185">Reference proteome</keyword>
<dbReference type="InterPro" id="IPR000276">
    <property type="entry name" value="GPCR_Rhodpsn"/>
</dbReference>
<keyword evidence="10" id="KW-0716">Sensory transduction</keyword>
<organism evidence="12 13">
    <name type="scientific">Alligator sinensis</name>
    <name type="common">Chinese alligator</name>
    <dbReference type="NCBI Taxonomy" id="38654"/>
    <lineage>
        <taxon>Eukaryota</taxon>
        <taxon>Metazoa</taxon>
        <taxon>Chordata</taxon>
        <taxon>Craniata</taxon>
        <taxon>Vertebrata</taxon>
        <taxon>Euteleostomi</taxon>
        <taxon>Archelosauria</taxon>
        <taxon>Archosauria</taxon>
        <taxon>Crocodylia</taxon>
        <taxon>Alligatoridae</taxon>
        <taxon>Alligatorinae</taxon>
        <taxon>Alligator</taxon>
    </lineage>
</organism>
<name>A0A1U7SPE1_ALLSI</name>
<evidence type="ECO:0000256" key="8">
    <source>
        <dbReference type="ARBA" id="ARBA00023224"/>
    </source>
</evidence>
<dbReference type="Gene3D" id="1.20.1070.10">
    <property type="entry name" value="Rhodopsin 7-helix transmembrane proteins"/>
    <property type="match status" value="1"/>
</dbReference>
<feature type="transmembrane region" description="Helical" evidence="10">
    <location>
        <begin position="271"/>
        <end position="290"/>
    </location>
</feature>
<dbReference type="PRINTS" id="PR00245">
    <property type="entry name" value="OLFACTORYR"/>
</dbReference>
<evidence type="ECO:0000256" key="4">
    <source>
        <dbReference type="ARBA" id="ARBA00022989"/>
    </source>
</evidence>
<keyword evidence="5 9" id="KW-0297">G-protein coupled receptor</keyword>
<dbReference type="Pfam" id="PF13853">
    <property type="entry name" value="7tm_4"/>
    <property type="match status" value="1"/>
</dbReference>
<dbReference type="eggNOG" id="ENOG502SKXC">
    <property type="taxonomic scope" value="Eukaryota"/>
</dbReference>
<evidence type="ECO:0000256" key="6">
    <source>
        <dbReference type="ARBA" id="ARBA00023136"/>
    </source>
</evidence>
<dbReference type="OrthoDB" id="9823959at2759"/>
<dbReference type="AlphaFoldDB" id="A0A1U7SPE1"/>
<proteinExistence type="inferred from homology"/>
<comment type="function">
    <text evidence="1">Odorant receptor.</text>
</comment>
<keyword evidence="8 9" id="KW-0807">Transducer</keyword>
<feature type="transmembrane region" description="Helical" evidence="10">
    <location>
        <begin position="96"/>
        <end position="118"/>
    </location>
</feature>
<evidence type="ECO:0000256" key="3">
    <source>
        <dbReference type="ARBA" id="ARBA00022692"/>
    </source>
</evidence>
<feature type="domain" description="G-protein coupled receptors family 1 profile" evidence="11">
    <location>
        <begin position="39"/>
        <end position="288"/>
    </location>
</feature>
<dbReference type="PROSITE" id="PS50262">
    <property type="entry name" value="G_PROTEIN_RECEP_F1_2"/>
    <property type="match status" value="1"/>
</dbReference>
<dbReference type="PROSITE" id="PS00237">
    <property type="entry name" value="G_PROTEIN_RECEP_F1_1"/>
    <property type="match status" value="1"/>
</dbReference>
<feature type="transmembrane region" description="Helical" evidence="10">
    <location>
        <begin position="195"/>
        <end position="219"/>
    </location>
</feature>
<dbReference type="PANTHER" id="PTHR48018">
    <property type="entry name" value="OLFACTORY RECEPTOR"/>
    <property type="match status" value="1"/>
</dbReference>
<evidence type="ECO:0000259" key="11">
    <source>
        <dbReference type="PROSITE" id="PS50262"/>
    </source>
</evidence>
<evidence type="ECO:0000313" key="13">
    <source>
        <dbReference type="RefSeq" id="XP_006034169.1"/>
    </source>
</evidence>
<protein>
    <recommendedName>
        <fullName evidence="10">Olfactory receptor</fullName>
    </recommendedName>
</protein>
<comment type="similarity">
    <text evidence="9">Belongs to the G-protein coupled receptor 1 family.</text>
</comment>
<keyword evidence="7 9" id="KW-0675">Receptor</keyword>
<dbReference type="GeneID" id="102371848"/>
<dbReference type="CDD" id="cd15419">
    <property type="entry name" value="7tmA_OR9K2-like"/>
    <property type="match status" value="1"/>
</dbReference>
<dbReference type="GO" id="GO:0005886">
    <property type="term" value="C:plasma membrane"/>
    <property type="evidence" value="ECO:0007669"/>
    <property type="project" value="UniProtKB-SubCell"/>
</dbReference>
<accession>A0A1U7SPE1</accession>
<dbReference type="RefSeq" id="XP_006034169.1">
    <property type="nucleotide sequence ID" value="XM_006034107.2"/>
</dbReference>
<sequence>MENHTEVTEFILVGFEGQLKLQIFLSLLFLALYIVTFLGNAAMIIIITVDSKLHTPMYFFLKNLSFLDLCYSSVISPKALLAFSLGSKAISFNGCAAQMFFFSLFGTTEAFFLAVMAYDRFIAVCSPLFYPVTMSRKVCICLVVGSYLLGCINCTIQTSFTFSLSFCGPNEINHFFCDVPAVMQVSCSDTFINEMVMLAVCGFIIVTTALVVLISYGYIITTILRIPSADGRRKTFSTCTSHIVAVGLFFGTVFFMYSQPGATSSPSHSKVVSVFYTVVIPMLNPVIYSLRNKEVKEALRKQLKNRYFSSYLPKGLNFHTSQVGIREALGMDTKGHQNQEI</sequence>
<dbReference type="InterPro" id="IPR000725">
    <property type="entry name" value="Olfact_rcpt"/>
</dbReference>
<keyword evidence="6 10" id="KW-0472">Membrane</keyword>
<dbReference type="SUPFAM" id="SSF81321">
    <property type="entry name" value="Family A G protein-coupled receptor-like"/>
    <property type="match status" value="1"/>
</dbReference>